<dbReference type="InterPro" id="IPR020550">
    <property type="entry name" value="Inositol_monophosphatase_CS"/>
</dbReference>
<feature type="binding site" evidence="9">
    <location>
        <position position="46"/>
    </location>
    <ligand>
        <name>Mg(2+)</name>
        <dbReference type="ChEBI" id="CHEBI:18420"/>
        <label>1</label>
    </ligand>
</feature>
<keyword evidence="12" id="KW-1185">Reference proteome</keyword>
<dbReference type="EMBL" id="LPWD01000163">
    <property type="protein sequence ID" value="ODS03142.1"/>
    <property type="molecule type" value="Genomic_DNA"/>
</dbReference>
<comment type="function">
    <text evidence="9">Converts adenosine-3',5'-bisphosphate (PAP) to AMP.</text>
</comment>
<keyword evidence="8 9" id="KW-0472">Membrane</keyword>
<dbReference type="NCBIfam" id="TIGR01331">
    <property type="entry name" value="bisphos_cysQ"/>
    <property type="match status" value="1"/>
</dbReference>
<dbReference type="Gene3D" id="3.40.190.80">
    <property type="match status" value="1"/>
</dbReference>
<dbReference type="InterPro" id="IPR050725">
    <property type="entry name" value="CysQ/Inositol_MonoPase"/>
</dbReference>
<feature type="binding site" evidence="9">
    <location>
        <position position="46"/>
    </location>
    <ligand>
        <name>substrate</name>
    </ligand>
</feature>
<feature type="binding site" evidence="10">
    <location>
        <position position="66"/>
    </location>
    <ligand>
        <name>Mg(2+)</name>
        <dbReference type="ChEBI" id="CHEBI:18420"/>
        <label>1</label>
        <note>catalytic</note>
    </ligand>
</feature>
<dbReference type="InterPro" id="IPR000760">
    <property type="entry name" value="Inositol_monophosphatase-like"/>
</dbReference>
<dbReference type="GO" id="GO:0000103">
    <property type="term" value="P:sulfate assimilation"/>
    <property type="evidence" value="ECO:0007669"/>
    <property type="project" value="TreeGrafter"/>
</dbReference>
<feature type="binding site" evidence="9">
    <location>
        <position position="67"/>
    </location>
    <ligand>
        <name>Mg(2+)</name>
        <dbReference type="ChEBI" id="CHEBI:18420"/>
        <label>2</label>
    </ligand>
</feature>
<feature type="binding site" evidence="9">
    <location>
        <position position="200"/>
    </location>
    <ligand>
        <name>Mg(2+)</name>
        <dbReference type="ChEBI" id="CHEBI:18420"/>
        <label>2</label>
    </ligand>
</feature>
<gene>
    <name evidence="9" type="primary">cysQ</name>
    <name evidence="11" type="ORF">AUC71_11305</name>
</gene>
<dbReference type="CDD" id="cd01638">
    <property type="entry name" value="CysQ"/>
    <property type="match status" value="1"/>
</dbReference>
<keyword evidence="7 9" id="KW-0460">Magnesium</keyword>
<dbReference type="GO" id="GO:0050427">
    <property type="term" value="P:3'-phosphoadenosine 5'-phosphosulfate metabolic process"/>
    <property type="evidence" value="ECO:0007669"/>
    <property type="project" value="TreeGrafter"/>
</dbReference>
<evidence type="ECO:0000256" key="8">
    <source>
        <dbReference type="ARBA" id="ARBA00023136"/>
    </source>
</evidence>
<dbReference type="PROSITE" id="PS00630">
    <property type="entry name" value="IMP_2"/>
    <property type="match status" value="1"/>
</dbReference>
<dbReference type="HAMAP" id="MF_02095">
    <property type="entry name" value="CysQ"/>
    <property type="match status" value="1"/>
</dbReference>
<dbReference type="AlphaFoldDB" id="A0A1E3WC95"/>
<keyword evidence="3 9" id="KW-1003">Cell membrane</keyword>
<comment type="cofactor">
    <cofactor evidence="9 10">
        <name>Mg(2+)</name>
        <dbReference type="ChEBI" id="CHEBI:18420"/>
    </cofactor>
</comment>
<protein>
    <recommendedName>
        <fullName evidence="9">3'(2'),5'-bisphosphate nucleotidase CysQ</fullName>
        <ecNumber evidence="9">3.1.3.7</ecNumber>
    </recommendedName>
    <alternativeName>
        <fullName evidence="9">3'(2'),5-bisphosphonucleoside 3'(2')-phosphohydrolase</fullName>
    </alternativeName>
    <alternativeName>
        <fullName evidence="9">3'-phosphoadenosine 5'-phosphate phosphatase</fullName>
        <shortName evidence="9">PAP phosphatase</shortName>
    </alternativeName>
</protein>
<keyword evidence="5 9" id="KW-0479">Metal-binding</keyword>
<comment type="similarity">
    <text evidence="2 9">Belongs to the inositol monophosphatase superfamily. CysQ family.</text>
</comment>
<dbReference type="PANTHER" id="PTHR43028:SF5">
    <property type="entry name" value="3'(2'),5'-BISPHOSPHATE NUCLEOTIDASE 1"/>
    <property type="match status" value="1"/>
</dbReference>
<dbReference type="GO" id="GO:0000287">
    <property type="term" value="F:magnesium ion binding"/>
    <property type="evidence" value="ECO:0007669"/>
    <property type="project" value="UniProtKB-UniRule"/>
</dbReference>
<dbReference type="GO" id="GO:0046854">
    <property type="term" value="P:phosphatidylinositol phosphate biosynthetic process"/>
    <property type="evidence" value="ECO:0007669"/>
    <property type="project" value="InterPro"/>
</dbReference>
<name>A0A1E3WC95_9HYPH</name>
<dbReference type="Pfam" id="PF00459">
    <property type="entry name" value="Inositol_P"/>
    <property type="match status" value="1"/>
</dbReference>
<feature type="binding site" evidence="9">
    <location>
        <position position="64"/>
    </location>
    <ligand>
        <name>Mg(2+)</name>
        <dbReference type="ChEBI" id="CHEBI:18420"/>
        <label>2</label>
    </ligand>
</feature>
<evidence type="ECO:0000313" key="12">
    <source>
        <dbReference type="Proteomes" id="UP000095042"/>
    </source>
</evidence>
<feature type="binding site" evidence="10">
    <location>
        <position position="46"/>
    </location>
    <ligand>
        <name>Mg(2+)</name>
        <dbReference type="ChEBI" id="CHEBI:18420"/>
        <label>1</label>
        <note>catalytic</note>
    </ligand>
</feature>
<feature type="binding site" evidence="10">
    <location>
        <position position="64"/>
    </location>
    <ligand>
        <name>Mg(2+)</name>
        <dbReference type="ChEBI" id="CHEBI:18420"/>
        <label>1</label>
        <note>catalytic</note>
    </ligand>
</feature>
<feature type="binding site" evidence="9">
    <location>
        <position position="66"/>
    </location>
    <ligand>
        <name>Mg(2+)</name>
        <dbReference type="ChEBI" id="CHEBI:18420"/>
        <label>1</label>
    </ligand>
</feature>
<keyword evidence="6 9" id="KW-0378">Hydrolase</keyword>
<proteinExistence type="inferred from homology"/>
<evidence type="ECO:0000256" key="2">
    <source>
        <dbReference type="ARBA" id="ARBA00005289"/>
    </source>
</evidence>
<evidence type="ECO:0000256" key="1">
    <source>
        <dbReference type="ARBA" id="ARBA00001625"/>
    </source>
</evidence>
<dbReference type="SUPFAM" id="SSF56655">
    <property type="entry name" value="Carbohydrate phosphatase"/>
    <property type="match status" value="1"/>
</dbReference>
<reference evidence="11 12" key="1">
    <citation type="journal article" date="2016" name="Environ. Microbiol.">
        <title>New Methyloceanibacter diversity from North Sea sediments includes methanotroph containing solely the soluble methane monooxygenase.</title>
        <authorList>
            <person name="Vekeman B."/>
            <person name="Kerckhof F.M."/>
            <person name="Cremers G."/>
            <person name="de Vos P."/>
            <person name="Vandamme P."/>
            <person name="Boon N."/>
            <person name="Op den Camp H.J."/>
            <person name="Heylen K."/>
        </authorList>
    </citation>
    <scope>NUCLEOTIDE SEQUENCE [LARGE SCALE GENOMIC DNA]</scope>
    <source>
        <strain evidence="11 12">R-67177</strain>
    </source>
</reference>
<evidence type="ECO:0000256" key="6">
    <source>
        <dbReference type="ARBA" id="ARBA00022801"/>
    </source>
</evidence>
<evidence type="ECO:0000256" key="3">
    <source>
        <dbReference type="ARBA" id="ARBA00022475"/>
    </source>
</evidence>
<feature type="binding site" evidence="9">
    <location>
        <position position="200"/>
    </location>
    <ligand>
        <name>substrate</name>
    </ligand>
</feature>
<dbReference type="Proteomes" id="UP000095042">
    <property type="component" value="Unassembled WGS sequence"/>
</dbReference>
<dbReference type="PROSITE" id="PS00629">
    <property type="entry name" value="IMP_1"/>
    <property type="match status" value="1"/>
</dbReference>
<feature type="binding site" evidence="10">
    <location>
        <position position="67"/>
    </location>
    <ligand>
        <name>Mg(2+)</name>
        <dbReference type="ChEBI" id="CHEBI:18420"/>
        <label>1</label>
        <note>catalytic</note>
    </ligand>
</feature>
<dbReference type="InterPro" id="IPR020583">
    <property type="entry name" value="Inositol_monoP_metal-BS"/>
</dbReference>
<organism evidence="11 12">
    <name type="scientific">Methyloceanibacter marginalis</name>
    <dbReference type="NCBI Taxonomy" id="1774971"/>
    <lineage>
        <taxon>Bacteria</taxon>
        <taxon>Pseudomonadati</taxon>
        <taxon>Pseudomonadota</taxon>
        <taxon>Alphaproteobacteria</taxon>
        <taxon>Hyphomicrobiales</taxon>
        <taxon>Hyphomicrobiaceae</taxon>
        <taxon>Methyloceanibacter</taxon>
    </lineage>
</organism>
<accession>A0A1E3WC95</accession>
<evidence type="ECO:0000313" key="11">
    <source>
        <dbReference type="EMBL" id="ODS03142.1"/>
    </source>
</evidence>
<dbReference type="PRINTS" id="PR00377">
    <property type="entry name" value="IMPHPHTASES"/>
</dbReference>
<evidence type="ECO:0000256" key="4">
    <source>
        <dbReference type="ARBA" id="ARBA00022519"/>
    </source>
</evidence>
<comment type="caution">
    <text evidence="11">The sequence shown here is derived from an EMBL/GenBank/DDBJ whole genome shotgun (WGS) entry which is preliminary data.</text>
</comment>
<evidence type="ECO:0000256" key="9">
    <source>
        <dbReference type="HAMAP-Rule" id="MF_02095"/>
    </source>
</evidence>
<dbReference type="InterPro" id="IPR006240">
    <property type="entry name" value="CysQ"/>
</dbReference>
<dbReference type="EC" id="3.1.3.7" evidence="9"/>
<comment type="subcellular location">
    <subcellularLocation>
        <location evidence="9">Cell inner membrane</location>
        <topology evidence="9">Peripheral membrane protein</topology>
        <orientation evidence="9">Cytoplasmic side</orientation>
    </subcellularLocation>
</comment>
<dbReference type="GO" id="GO:0008441">
    <property type="term" value="F:3'(2'),5'-bisphosphate nucleotidase activity"/>
    <property type="evidence" value="ECO:0007669"/>
    <property type="project" value="UniProtKB-UniRule"/>
</dbReference>
<evidence type="ECO:0000256" key="10">
    <source>
        <dbReference type="PIRSR" id="PIRSR600760-2"/>
    </source>
</evidence>
<keyword evidence="4 9" id="KW-0997">Cell inner membrane</keyword>
<evidence type="ECO:0000256" key="7">
    <source>
        <dbReference type="ARBA" id="ARBA00022842"/>
    </source>
</evidence>
<dbReference type="Gene3D" id="3.30.540.10">
    <property type="entry name" value="Fructose-1,6-Bisphosphatase, subunit A, domain 1"/>
    <property type="match status" value="1"/>
</dbReference>
<comment type="catalytic activity">
    <reaction evidence="1 9">
        <text>adenosine 3',5'-bisphosphate + H2O = AMP + phosphate</text>
        <dbReference type="Rhea" id="RHEA:10040"/>
        <dbReference type="ChEBI" id="CHEBI:15377"/>
        <dbReference type="ChEBI" id="CHEBI:43474"/>
        <dbReference type="ChEBI" id="CHEBI:58343"/>
        <dbReference type="ChEBI" id="CHEBI:456215"/>
        <dbReference type="EC" id="3.1.3.7"/>
    </reaction>
</comment>
<sequence length="248" mass="26776">MAHYGGTTEVETKADDSPLTKADRDSEVVLLAALRDFAPDIPIVSEETAADRTAPLGARFFLVDPLDGTKEFIKKRTDFTVNVALIEEGVPRFGLVYAPARALLAVTTADGVAIEAEMAPDANGADLEALDRKRLHARQGDPNGLTALVSLSHLDEETEKFLEGFNISERYGAGSSVKFLEIARGRADVYPRFGPTMEWDTAAGQAVLEAAGGHVVDPSGARFRYGKTREGLRNASFIAWGRTVLTPR</sequence>
<dbReference type="PANTHER" id="PTHR43028">
    <property type="entry name" value="3'(2'),5'-BISPHOSPHATE NUCLEOTIDASE 1"/>
    <property type="match status" value="1"/>
</dbReference>
<feature type="binding site" evidence="9">
    <location>
        <position position="64"/>
    </location>
    <ligand>
        <name>Mg(2+)</name>
        <dbReference type="ChEBI" id="CHEBI:18420"/>
        <label>1</label>
    </ligand>
</feature>
<dbReference type="GO" id="GO:0005886">
    <property type="term" value="C:plasma membrane"/>
    <property type="evidence" value="ECO:0007669"/>
    <property type="project" value="UniProtKB-SubCell"/>
</dbReference>
<evidence type="ECO:0000256" key="5">
    <source>
        <dbReference type="ARBA" id="ARBA00022723"/>
    </source>
</evidence>
<feature type="binding site" evidence="9">
    <location>
        <begin position="66"/>
        <end position="69"/>
    </location>
    <ligand>
        <name>substrate</name>
    </ligand>
</feature>
<feature type="binding site" evidence="10">
    <location>
        <position position="200"/>
    </location>
    <ligand>
        <name>Mg(2+)</name>
        <dbReference type="ChEBI" id="CHEBI:18420"/>
        <label>1</label>
        <note>catalytic</note>
    </ligand>
</feature>